<evidence type="ECO:0000256" key="2">
    <source>
        <dbReference type="ARBA" id="ARBA00016337"/>
    </source>
</evidence>
<organism evidence="12 13">
    <name type="scientific">Prolixibacter bellariivorans</name>
    <dbReference type="NCBI Taxonomy" id="314319"/>
    <lineage>
        <taxon>Bacteria</taxon>
        <taxon>Pseudomonadati</taxon>
        <taxon>Bacteroidota</taxon>
        <taxon>Bacteroidia</taxon>
        <taxon>Marinilabiliales</taxon>
        <taxon>Prolixibacteraceae</taxon>
        <taxon>Prolixibacter</taxon>
    </lineage>
</organism>
<comment type="catalytic activity">
    <reaction evidence="9 10">
        <text>L-threonyl-[protein] + FAD = FMN-L-threonyl-[protein] + AMP + H(+)</text>
        <dbReference type="Rhea" id="RHEA:36847"/>
        <dbReference type="Rhea" id="RHEA-COMP:11060"/>
        <dbReference type="Rhea" id="RHEA-COMP:11061"/>
        <dbReference type="ChEBI" id="CHEBI:15378"/>
        <dbReference type="ChEBI" id="CHEBI:30013"/>
        <dbReference type="ChEBI" id="CHEBI:57692"/>
        <dbReference type="ChEBI" id="CHEBI:74257"/>
        <dbReference type="ChEBI" id="CHEBI:456215"/>
        <dbReference type="EC" id="2.7.1.180"/>
    </reaction>
</comment>
<dbReference type="InterPro" id="IPR003374">
    <property type="entry name" value="ApbE-like_sf"/>
</dbReference>
<keyword evidence="4 10" id="KW-0808">Transferase</keyword>
<evidence type="ECO:0000256" key="1">
    <source>
        <dbReference type="ARBA" id="ARBA00011955"/>
    </source>
</evidence>
<evidence type="ECO:0000313" key="12">
    <source>
        <dbReference type="EMBL" id="GET31670.1"/>
    </source>
</evidence>
<dbReference type="Proteomes" id="UP000391834">
    <property type="component" value="Unassembled WGS sequence"/>
</dbReference>
<protein>
    <recommendedName>
        <fullName evidence="2 10">FAD:protein FMN transferase</fullName>
        <ecNumber evidence="1 10">2.7.1.180</ecNumber>
    </recommendedName>
    <alternativeName>
        <fullName evidence="8 10">Flavin transferase</fullName>
    </alternativeName>
</protein>
<dbReference type="EC" id="2.7.1.180" evidence="1 10"/>
<accession>A0A5M4AUN5</accession>
<keyword evidence="5 10" id="KW-0479">Metal-binding</keyword>
<feature type="binding site" evidence="11">
    <location>
        <position position="255"/>
    </location>
    <ligand>
        <name>Mg(2+)</name>
        <dbReference type="ChEBI" id="CHEBI:18420"/>
    </ligand>
</feature>
<reference evidence="12 13" key="1">
    <citation type="submission" date="2019-10" db="EMBL/GenBank/DDBJ databases">
        <title>Prolixibacter strains distinguished by the presence of nitrate reductase genes were adept at nitrate-dependent anaerobic corrosion of metallic iron and carbon steel.</title>
        <authorList>
            <person name="Iino T."/>
            <person name="Shono N."/>
            <person name="Ito K."/>
            <person name="Nakamura R."/>
            <person name="Sueoka K."/>
            <person name="Harayama S."/>
            <person name="Ohkuma M."/>
        </authorList>
    </citation>
    <scope>NUCLEOTIDE SEQUENCE [LARGE SCALE GENOMIC DNA]</scope>
    <source>
        <strain evidence="12 13">JCM 13498</strain>
    </source>
</reference>
<dbReference type="PANTHER" id="PTHR30040">
    <property type="entry name" value="THIAMINE BIOSYNTHESIS LIPOPROTEIN APBE"/>
    <property type="match status" value="1"/>
</dbReference>
<dbReference type="InterPro" id="IPR024932">
    <property type="entry name" value="ApbE"/>
</dbReference>
<dbReference type="Pfam" id="PF02424">
    <property type="entry name" value="ApbE"/>
    <property type="match status" value="1"/>
</dbReference>
<dbReference type="AlphaFoldDB" id="A0A5M4AUN5"/>
<gene>
    <name evidence="12" type="ORF">PbJCM13498_05330</name>
</gene>
<proteinExistence type="inferred from homology"/>
<evidence type="ECO:0000256" key="8">
    <source>
        <dbReference type="ARBA" id="ARBA00031306"/>
    </source>
</evidence>
<evidence type="ECO:0000256" key="5">
    <source>
        <dbReference type="ARBA" id="ARBA00022723"/>
    </source>
</evidence>
<evidence type="ECO:0000256" key="11">
    <source>
        <dbReference type="PIRSR" id="PIRSR006268-2"/>
    </source>
</evidence>
<evidence type="ECO:0000256" key="9">
    <source>
        <dbReference type="ARBA" id="ARBA00048540"/>
    </source>
</evidence>
<feature type="binding site" evidence="11">
    <location>
        <position position="138"/>
    </location>
    <ligand>
        <name>Mg(2+)</name>
        <dbReference type="ChEBI" id="CHEBI:18420"/>
    </ligand>
</feature>
<name>A0A5M4AUN5_9BACT</name>
<comment type="cofactor">
    <cofactor evidence="11">
        <name>Mg(2+)</name>
        <dbReference type="ChEBI" id="CHEBI:18420"/>
    </cofactor>
    <cofactor evidence="11">
        <name>Mn(2+)</name>
        <dbReference type="ChEBI" id="CHEBI:29035"/>
    </cofactor>
    <text evidence="11">Magnesium. Can also use manganese.</text>
</comment>
<dbReference type="SUPFAM" id="SSF143631">
    <property type="entry name" value="ApbE-like"/>
    <property type="match status" value="1"/>
</dbReference>
<evidence type="ECO:0000256" key="7">
    <source>
        <dbReference type="ARBA" id="ARBA00022842"/>
    </source>
</evidence>
<dbReference type="EMBL" id="BLAX01000001">
    <property type="protein sequence ID" value="GET31670.1"/>
    <property type="molecule type" value="Genomic_DNA"/>
</dbReference>
<dbReference type="GO" id="GO:0016740">
    <property type="term" value="F:transferase activity"/>
    <property type="evidence" value="ECO:0007669"/>
    <property type="project" value="UniProtKB-UniRule"/>
</dbReference>
<keyword evidence="3 10" id="KW-0285">Flavoprotein</keyword>
<dbReference type="Gene3D" id="3.10.520.10">
    <property type="entry name" value="ApbE-like domains"/>
    <property type="match status" value="1"/>
</dbReference>
<keyword evidence="7 10" id="KW-0460">Magnesium</keyword>
<dbReference type="PIRSF" id="PIRSF006268">
    <property type="entry name" value="ApbE"/>
    <property type="match status" value="1"/>
</dbReference>
<sequence length="305" mass="34670">MGTRLDMLILGQSPQVCEMLFHEINHEVERIEILFSRFRENGQVWEINQQRHARWIKIDSEELWQAFLTCREYHATTQGIFDINMGEVSALWKGEKETPLENEVAERLRSSGMKQMEYDEIGQRIRFLSGKPGIDFGAYGKGYALAKVREILIAHQVTQAVINFGDSSILTLGKHPSGEYWPMSVRNPMKPGDILHEFNMKNHSLTTSSNRLLADDGWSRKFHHVIHPVTGKPVSEGKSVSVLSKSPLDGEVLSTAFMLLSPEQYAVVLNEFEYDEVVVVTFSSGASIQKKQFLCNNQTKPNQSL</sequence>
<evidence type="ECO:0000256" key="3">
    <source>
        <dbReference type="ARBA" id="ARBA00022630"/>
    </source>
</evidence>
<dbReference type="GO" id="GO:0046872">
    <property type="term" value="F:metal ion binding"/>
    <property type="evidence" value="ECO:0007669"/>
    <property type="project" value="UniProtKB-UniRule"/>
</dbReference>
<evidence type="ECO:0000313" key="13">
    <source>
        <dbReference type="Proteomes" id="UP000391834"/>
    </source>
</evidence>
<keyword evidence="6 10" id="KW-0274">FAD</keyword>
<evidence type="ECO:0000256" key="6">
    <source>
        <dbReference type="ARBA" id="ARBA00022827"/>
    </source>
</evidence>
<comment type="caution">
    <text evidence="12">The sequence shown here is derived from an EMBL/GenBank/DDBJ whole genome shotgun (WGS) entry which is preliminary data.</text>
</comment>
<comment type="similarity">
    <text evidence="10">Belongs to the ApbE family.</text>
</comment>
<keyword evidence="13" id="KW-1185">Reference proteome</keyword>
<dbReference type="PANTHER" id="PTHR30040:SF2">
    <property type="entry name" value="FAD:PROTEIN FMN TRANSFERASE"/>
    <property type="match status" value="1"/>
</dbReference>
<evidence type="ECO:0000256" key="10">
    <source>
        <dbReference type="PIRNR" id="PIRNR006268"/>
    </source>
</evidence>
<evidence type="ECO:0000256" key="4">
    <source>
        <dbReference type="ARBA" id="ARBA00022679"/>
    </source>
</evidence>